<reference evidence="3 4" key="1">
    <citation type="submission" date="2024-09" db="EMBL/GenBank/DDBJ databases">
        <authorList>
            <person name="Sun Q."/>
            <person name="Mori K."/>
        </authorList>
    </citation>
    <scope>NUCLEOTIDE SEQUENCE [LARGE SCALE GENOMIC DNA]</scope>
    <source>
        <strain evidence="3 4">JCM 13503</strain>
    </source>
</reference>
<evidence type="ECO:0000313" key="3">
    <source>
        <dbReference type="EMBL" id="MFB9994865.1"/>
    </source>
</evidence>
<evidence type="ECO:0000256" key="1">
    <source>
        <dbReference type="SAM" id="Phobius"/>
    </source>
</evidence>
<dbReference type="InterPro" id="IPR018682">
    <property type="entry name" value="DUF2167_membr"/>
</dbReference>
<keyword evidence="4" id="KW-1185">Reference proteome</keyword>
<keyword evidence="1" id="KW-0812">Transmembrane</keyword>
<evidence type="ECO:0000256" key="2">
    <source>
        <dbReference type="SAM" id="SignalP"/>
    </source>
</evidence>
<dbReference type="RefSeq" id="WP_380016234.1">
    <property type="nucleotide sequence ID" value="NZ_JBHLYR010000067.1"/>
</dbReference>
<protein>
    <submittedName>
        <fullName evidence="3">DUF2167 domain-containing protein</fullName>
    </submittedName>
</protein>
<feature type="signal peptide" evidence="2">
    <location>
        <begin position="1"/>
        <end position="18"/>
    </location>
</feature>
<keyword evidence="2" id="KW-0732">Signal</keyword>
<keyword evidence="1" id="KW-0472">Membrane</keyword>
<dbReference type="Pfam" id="PF09935">
    <property type="entry name" value="DUF2167"/>
    <property type="match status" value="1"/>
</dbReference>
<feature type="chain" id="PRO_5047184196" evidence="2">
    <location>
        <begin position="19"/>
        <end position="285"/>
    </location>
</feature>
<evidence type="ECO:0000313" key="4">
    <source>
        <dbReference type="Proteomes" id="UP001589733"/>
    </source>
</evidence>
<accession>A0ABV6B7D8</accession>
<gene>
    <name evidence="3" type="ORF">ACFFLM_23225</name>
</gene>
<proteinExistence type="predicted"/>
<organism evidence="3 4">
    <name type="scientific">Deinococcus oregonensis</name>
    <dbReference type="NCBI Taxonomy" id="1805970"/>
    <lineage>
        <taxon>Bacteria</taxon>
        <taxon>Thermotogati</taxon>
        <taxon>Deinococcota</taxon>
        <taxon>Deinococci</taxon>
        <taxon>Deinococcales</taxon>
        <taxon>Deinococcaceae</taxon>
        <taxon>Deinococcus</taxon>
    </lineage>
</organism>
<keyword evidence="1" id="KW-1133">Transmembrane helix</keyword>
<feature type="transmembrane region" description="Helical" evidence="1">
    <location>
        <begin position="252"/>
        <end position="276"/>
    </location>
</feature>
<sequence>MKNLIFLGTFLASAAALAVPTTPQPLNFQTGDLPILSGAATIHTGNTLRYLDAAGAKRVIVDLWGNPPQAAEDVLGLILPVGGELEDDASWGVVVTEARDGHVSDSDAAKTDYAGLMRDMQQGTREHNKARVAAGFGEVELIGWADTPRYDAVTHKMYWAKELAFKENASDTEATGHTLNYAVRVLGRDNVLELNAVAGMTELPQVQRGMQGILQQVSFNPGHRYEDFDASTDKLAQYGVAALVGGVVAKKLGFLAVALVFLKKGWILVVGVLGVLSRRLKRGAQ</sequence>
<name>A0ABV6B7D8_9DEIO</name>
<dbReference type="Proteomes" id="UP001589733">
    <property type="component" value="Unassembled WGS sequence"/>
</dbReference>
<dbReference type="EMBL" id="JBHLYR010000067">
    <property type="protein sequence ID" value="MFB9994865.1"/>
    <property type="molecule type" value="Genomic_DNA"/>
</dbReference>
<comment type="caution">
    <text evidence="3">The sequence shown here is derived from an EMBL/GenBank/DDBJ whole genome shotgun (WGS) entry which is preliminary data.</text>
</comment>